<dbReference type="InterPro" id="IPR032710">
    <property type="entry name" value="NTF2-like_dom_sf"/>
</dbReference>
<gene>
    <name evidence="2" type="ORF">GR156_14130</name>
</gene>
<reference evidence="2 3" key="1">
    <citation type="submission" date="2019-12" db="EMBL/GenBank/DDBJ databases">
        <title>Shinella granuli gen. nov., sp. nov., and proposal of the reclassification of Zoogloea ramigera ATCC 19623 as Shinella zoogloeoides sp. nov.</title>
        <authorList>
            <person name="Gao J."/>
        </authorList>
    </citation>
    <scope>NUCLEOTIDE SEQUENCE [LARGE SCALE GENOMIC DNA]</scope>
    <source>
        <strain evidence="2 3">DSM 287</strain>
    </source>
</reference>
<proteinExistence type="predicted"/>
<accession>A0A6N8TDW2</accession>
<dbReference type="InterPro" id="IPR037401">
    <property type="entry name" value="SnoaL-like"/>
</dbReference>
<dbReference type="Pfam" id="PF12680">
    <property type="entry name" value="SnoaL_2"/>
    <property type="match status" value="1"/>
</dbReference>
<dbReference type="AlphaFoldDB" id="A0A6N8TDW2"/>
<dbReference type="RefSeq" id="WP_160786826.1">
    <property type="nucleotide sequence ID" value="NZ_CP086610.1"/>
</dbReference>
<dbReference type="Proteomes" id="UP000440304">
    <property type="component" value="Unassembled WGS sequence"/>
</dbReference>
<feature type="domain" description="SnoaL-like" evidence="1">
    <location>
        <begin position="25"/>
        <end position="115"/>
    </location>
</feature>
<evidence type="ECO:0000313" key="3">
    <source>
        <dbReference type="Proteomes" id="UP000440304"/>
    </source>
</evidence>
<evidence type="ECO:0000313" key="2">
    <source>
        <dbReference type="EMBL" id="MXO01453.1"/>
    </source>
</evidence>
<sequence>MQRLSRAPEDMRLPLISDTDRRKIAAYVDLFRNGDFDAIRAMLADDVKLDLVNRLQWQGREKITPYFTRYAEVSKWRFVLGAVEGRPAMLVFDSDGPMDGPAHFVLVEWSDGRIAAIRDFLFAPYVLEAMDWVRLG</sequence>
<dbReference type="OrthoDB" id="7193272at2"/>
<dbReference type="Gene3D" id="3.10.450.50">
    <property type="match status" value="1"/>
</dbReference>
<protein>
    <recommendedName>
        <fullName evidence="1">SnoaL-like domain-containing protein</fullName>
    </recommendedName>
</protein>
<dbReference type="SUPFAM" id="SSF54427">
    <property type="entry name" value="NTF2-like"/>
    <property type="match status" value="1"/>
</dbReference>
<dbReference type="EMBL" id="WUML01000011">
    <property type="protein sequence ID" value="MXO01453.1"/>
    <property type="molecule type" value="Genomic_DNA"/>
</dbReference>
<comment type="caution">
    <text evidence="2">The sequence shown here is derived from an EMBL/GenBank/DDBJ whole genome shotgun (WGS) entry which is preliminary data.</text>
</comment>
<organism evidence="2 3">
    <name type="scientific">Shinella zoogloeoides</name>
    <name type="common">Crabtreella saccharophila</name>
    <dbReference type="NCBI Taxonomy" id="352475"/>
    <lineage>
        <taxon>Bacteria</taxon>
        <taxon>Pseudomonadati</taxon>
        <taxon>Pseudomonadota</taxon>
        <taxon>Alphaproteobacteria</taxon>
        <taxon>Hyphomicrobiales</taxon>
        <taxon>Rhizobiaceae</taxon>
        <taxon>Shinella</taxon>
    </lineage>
</organism>
<evidence type="ECO:0000259" key="1">
    <source>
        <dbReference type="Pfam" id="PF12680"/>
    </source>
</evidence>
<name>A0A6N8TDW2_SHIZO</name>